<dbReference type="SMART" id="SM01040">
    <property type="entry name" value="Bro-N"/>
    <property type="match status" value="1"/>
</dbReference>
<comment type="caution">
    <text evidence="2">The sequence shown here is derived from an EMBL/GenBank/DDBJ whole genome shotgun (WGS) entry which is preliminary data.</text>
</comment>
<accession>A0ABR5AQI9</accession>
<feature type="domain" description="Bro-N" evidence="1">
    <location>
        <begin position="1"/>
        <end position="115"/>
    </location>
</feature>
<dbReference type="PANTHER" id="PTHR36180">
    <property type="entry name" value="DNA-BINDING PROTEIN-RELATED-RELATED"/>
    <property type="match status" value="1"/>
</dbReference>
<evidence type="ECO:0000313" key="2">
    <source>
        <dbReference type="EMBL" id="KIL74177.1"/>
    </source>
</evidence>
<gene>
    <name evidence="2" type="ORF">SD77_2918</name>
</gene>
<evidence type="ECO:0000259" key="1">
    <source>
        <dbReference type="PROSITE" id="PS51750"/>
    </source>
</evidence>
<protein>
    <submittedName>
        <fullName evidence="2">Phage antirepressor protein</fullName>
    </submittedName>
</protein>
<sequence length="268" mass="30485">MNQLQTFNHSMFGELPVMTINGVEWFGATEAAKALSFSNPYTAISNHVDEDDLTDQEVIDRLGRKQCKKFVNESGLYSLIFGAARQGNNLKIKEEAKQFKRWVTSEVLPSIRKNGGYIMTDEHDDDASIMAKALLVAHKTIERNRREKLMLEEQIKQDQPYTNFGKIVSNSNGAISVGAFAKMLYDQHGLKIGRNKMFDWLRDNGYLMKGGREHNNPKQIYIQQGWFEVKPTIVSRTEGDVERLTTLITGKGQVKLAELLLKQRKVVS</sequence>
<dbReference type="InterPro" id="IPR003497">
    <property type="entry name" value="BRO_N_domain"/>
</dbReference>
<dbReference type="PROSITE" id="PS51750">
    <property type="entry name" value="BRO_N"/>
    <property type="match status" value="1"/>
</dbReference>
<evidence type="ECO:0000313" key="3">
    <source>
        <dbReference type="Proteomes" id="UP000031982"/>
    </source>
</evidence>
<keyword evidence="3" id="KW-1185">Reference proteome</keyword>
<dbReference type="EMBL" id="JXLP01000025">
    <property type="protein sequence ID" value="KIL74177.1"/>
    <property type="molecule type" value="Genomic_DNA"/>
</dbReference>
<dbReference type="PANTHER" id="PTHR36180:SF2">
    <property type="entry name" value="BRO FAMILY PROTEIN"/>
    <property type="match status" value="1"/>
</dbReference>
<dbReference type="Proteomes" id="UP000031982">
    <property type="component" value="Unassembled WGS sequence"/>
</dbReference>
<organism evidence="2 3">
    <name type="scientific">Bacillus badius</name>
    <dbReference type="NCBI Taxonomy" id="1455"/>
    <lineage>
        <taxon>Bacteria</taxon>
        <taxon>Bacillati</taxon>
        <taxon>Bacillota</taxon>
        <taxon>Bacilli</taxon>
        <taxon>Bacillales</taxon>
        <taxon>Bacillaceae</taxon>
        <taxon>Pseudobacillus</taxon>
    </lineage>
</organism>
<dbReference type="InterPro" id="IPR005039">
    <property type="entry name" value="Ant_C"/>
</dbReference>
<name>A0ABR5AQI9_BACBA</name>
<dbReference type="Pfam" id="PF03374">
    <property type="entry name" value="ANT"/>
    <property type="match status" value="1"/>
</dbReference>
<dbReference type="Pfam" id="PF02498">
    <property type="entry name" value="Bro-N"/>
    <property type="match status" value="1"/>
</dbReference>
<reference evidence="2 3" key="1">
    <citation type="submission" date="2015-01" db="EMBL/GenBank/DDBJ databases">
        <title>Genome Assembly of Bacillus badius MTCC 1458.</title>
        <authorList>
            <person name="Verma A."/>
            <person name="Khatri I."/>
            <person name="Mual P."/>
            <person name="Subramanian S."/>
            <person name="Krishnamurthi S."/>
        </authorList>
    </citation>
    <scope>NUCLEOTIDE SEQUENCE [LARGE SCALE GENOMIC DNA]</scope>
    <source>
        <strain evidence="2 3">MTCC 1458</strain>
    </source>
</reference>
<dbReference type="RefSeq" id="WP_041114522.1">
    <property type="nucleotide sequence ID" value="NZ_JARTHD010000048.1"/>
</dbReference>
<proteinExistence type="predicted"/>